<gene>
    <name evidence="1" type="ORF">M91_14989</name>
</gene>
<organism evidence="1 2">
    <name type="scientific">Bos mutus</name>
    <name type="common">wild yak</name>
    <dbReference type="NCBI Taxonomy" id="72004"/>
    <lineage>
        <taxon>Eukaryota</taxon>
        <taxon>Metazoa</taxon>
        <taxon>Chordata</taxon>
        <taxon>Craniata</taxon>
        <taxon>Vertebrata</taxon>
        <taxon>Euteleostomi</taxon>
        <taxon>Mammalia</taxon>
        <taxon>Eutheria</taxon>
        <taxon>Laurasiatheria</taxon>
        <taxon>Artiodactyla</taxon>
        <taxon>Ruminantia</taxon>
        <taxon>Pecora</taxon>
        <taxon>Bovidae</taxon>
        <taxon>Bovinae</taxon>
        <taxon>Bos</taxon>
    </lineage>
</organism>
<dbReference type="Proteomes" id="UP000011080">
    <property type="component" value="Unassembled WGS sequence"/>
</dbReference>
<accession>L8IRG2</accession>
<name>L8IRG2_9CETA</name>
<proteinExistence type="predicted"/>
<feature type="non-terminal residue" evidence="1">
    <location>
        <position position="58"/>
    </location>
</feature>
<protein>
    <submittedName>
        <fullName evidence="1">Uncharacterized protein</fullName>
    </submittedName>
</protein>
<reference evidence="1 2" key="1">
    <citation type="journal article" date="2012" name="Nat. Genet.">
        <title>The yak genome and adaptation to life at high altitude.</title>
        <authorList>
            <person name="Qiu Q."/>
            <person name="Zhang G."/>
            <person name="Ma T."/>
            <person name="Qian W."/>
            <person name="Wang J."/>
            <person name="Ye Z."/>
            <person name="Cao C."/>
            <person name="Hu Q."/>
            <person name="Kim J."/>
            <person name="Larkin D.M."/>
            <person name="Auvil L."/>
            <person name="Capitanu B."/>
            <person name="Ma J."/>
            <person name="Lewin H.A."/>
            <person name="Qian X."/>
            <person name="Lang Y."/>
            <person name="Zhou R."/>
            <person name="Wang L."/>
            <person name="Wang K."/>
            <person name="Xia J."/>
            <person name="Liao S."/>
            <person name="Pan S."/>
            <person name="Lu X."/>
            <person name="Hou H."/>
            <person name="Wang Y."/>
            <person name="Zang X."/>
            <person name="Yin Y."/>
            <person name="Ma H."/>
            <person name="Zhang J."/>
            <person name="Wang Z."/>
            <person name="Zhang Y."/>
            <person name="Zhang D."/>
            <person name="Yonezawa T."/>
            <person name="Hasegawa M."/>
            <person name="Zhong Y."/>
            <person name="Liu W."/>
            <person name="Zhang Y."/>
            <person name="Huang Z."/>
            <person name="Zhang S."/>
            <person name="Long R."/>
            <person name="Yang H."/>
            <person name="Wang J."/>
            <person name="Lenstra J.A."/>
            <person name="Cooper D.N."/>
            <person name="Wu Y."/>
            <person name="Wang J."/>
            <person name="Shi P."/>
            <person name="Wang J."/>
            <person name="Liu J."/>
        </authorList>
    </citation>
    <scope>NUCLEOTIDE SEQUENCE [LARGE SCALE GENOMIC DNA]</scope>
    <source>
        <strain evidence="2">yakQH1</strain>
    </source>
</reference>
<dbReference type="EMBL" id="JH880787">
    <property type="protein sequence ID" value="ELR58931.1"/>
    <property type="molecule type" value="Genomic_DNA"/>
</dbReference>
<sequence length="58" mass="6313">LGDSDLGFLMSLSSDVSPRGSPLKAWWWLESPLPRWLTFTLASGAGCRGCQFLKCGLP</sequence>
<evidence type="ECO:0000313" key="2">
    <source>
        <dbReference type="Proteomes" id="UP000011080"/>
    </source>
</evidence>
<evidence type="ECO:0000313" key="1">
    <source>
        <dbReference type="EMBL" id="ELR58931.1"/>
    </source>
</evidence>
<dbReference type="AlphaFoldDB" id="L8IRG2"/>
<feature type="non-terminal residue" evidence="1">
    <location>
        <position position="1"/>
    </location>
</feature>